<protein>
    <submittedName>
        <fullName evidence="2">Uncharacterized protein</fullName>
    </submittedName>
</protein>
<keyword evidence="1" id="KW-0732">Signal</keyword>
<feature type="signal peptide" evidence="1">
    <location>
        <begin position="1"/>
        <end position="22"/>
    </location>
</feature>
<accession>A0A7T1AP16</accession>
<dbReference type="RefSeq" id="WP_218111927.1">
    <property type="nucleotide sequence ID" value="NZ_CP065383.1"/>
</dbReference>
<reference evidence="2 3" key="1">
    <citation type="journal article" date="2021" name="Nat. Commun.">
        <title>Isolation of a member of the candidate phylum Atribacteria reveals a unique cell membrane structure.</title>
        <authorList>
            <person name="Taiki K."/>
            <person name="Nobu M.K."/>
            <person name="Kusada H."/>
            <person name="Meng X.-Y."/>
            <person name="Hosoki N."/>
            <person name="Uematsu K."/>
            <person name="Yoshioka H."/>
            <person name="Kamagata Y."/>
            <person name="Tamaki H."/>
        </authorList>
    </citation>
    <scope>NUCLEOTIDE SEQUENCE [LARGE SCALE GENOMIC DNA]</scope>
    <source>
        <strain evidence="2 3">RT761</strain>
    </source>
</reference>
<dbReference type="EMBL" id="CP065383">
    <property type="protein sequence ID" value="QPM69449.1"/>
    <property type="molecule type" value="Genomic_DNA"/>
</dbReference>
<evidence type="ECO:0000313" key="2">
    <source>
        <dbReference type="EMBL" id="QPM69449.1"/>
    </source>
</evidence>
<dbReference type="AlphaFoldDB" id="A0A7T1AP16"/>
<feature type="chain" id="PRO_5030761467" evidence="1">
    <location>
        <begin position="23"/>
        <end position="210"/>
    </location>
</feature>
<organism evidence="2 3">
    <name type="scientific">Atribacter laminatus</name>
    <dbReference type="NCBI Taxonomy" id="2847778"/>
    <lineage>
        <taxon>Bacteria</taxon>
        <taxon>Pseudomonadati</taxon>
        <taxon>Atribacterota</taxon>
        <taxon>Atribacteria</taxon>
        <taxon>Atribacterales</taxon>
        <taxon>Atribacteraceae</taxon>
        <taxon>Atribacter</taxon>
    </lineage>
</organism>
<evidence type="ECO:0000313" key="3">
    <source>
        <dbReference type="Proteomes" id="UP000594463"/>
    </source>
</evidence>
<dbReference type="KEGG" id="alam:RT761_02682"/>
<keyword evidence="3" id="KW-1185">Reference proteome</keyword>
<dbReference type="Proteomes" id="UP000594463">
    <property type="component" value="Chromosome"/>
</dbReference>
<name>A0A7T1AP16_ATRLM</name>
<gene>
    <name evidence="2" type="ORF">RT761_02682</name>
</gene>
<sequence>MKKVLMLLLVSVIVASFGVAYACDWCDPEWTVGDGELFYELTLSGGYEKNCTHIDCAEIRVAAAVDQWAYMKLKNTDVFFKINKPGPVGPELVIEGCVVSNGQLAIDVKGFDGLRLRENGVEIDMMGCWYSWDNVNFVPGFQFNDTAPVITLEYGLGLFNIYMKFDVENDQTPGLYFDPEDGVSQGIVHAKNEICFTYTDCNINLNNPWI</sequence>
<dbReference type="PROSITE" id="PS51257">
    <property type="entry name" value="PROKAR_LIPOPROTEIN"/>
    <property type="match status" value="1"/>
</dbReference>
<proteinExistence type="predicted"/>
<evidence type="ECO:0000256" key="1">
    <source>
        <dbReference type="SAM" id="SignalP"/>
    </source>
</evidence>